<reference evidence="1 2" key="1">
    <citation type="submission" date="2016-03" db="EMBL/GenBank/DDBJ databases">
        <title>Whole genome sequencing of Grifola frondosa 9006-11.</title>
        <authorList>
            <person name="Min B."/>
            <person name="Park H."/>
            <person name="Kim J.-G."/>
            <person name="Cho H."/>
            <person name="Oh Y.-L."/>
            <person name="Kong W.-S."/>
            <person name="Choi I.-G."/>
        </authorList>
    </citation>
    <scope>NUCLEOTIDE SEQUENCE [LARGE SCALE GENOMIC DNA]</scope>
    <source>
        <strain evidence="1 2">9006-11</strain>
    </source>
</reference>
<keyword evidence="2" id="KW-1185">Reference proteome</keyword>
<evidence type="ECO:0000313" key="1">
    <source>
        <dbReference type="EMBL" id="OBZ77190.1"/>
    </source>
</evidence>
<dbReference type="EMBL" id="LUGG01000002">
    <property type="protein sequence ID" value="OBZ77190.1"/>
    <property type="molecule type" value="Genomic_DNA"/>
</dbReference>
<comment type="caution">
    <text evidence="1">The sequence shown here is derived from an EMBL/GenBank/DDBJ whole genome shotgun (WGS) entry which is preliminary data.</text>
</comment>
<sequence length="69" mass="7503">MLLQTVLDVGDCNVVAPEVLRLAYGTLEATRAGVAFEDVSSQLQQAQRLAAEDKLVALELRPRAHDRAV</sequence>
<organism evidence="1 2">
    <name type="scientific">Grifola frondosa</name>
    <name type="common">Maitake</name>
    <name type="synonym">Polyporus frondosus</name>
    <dbReference type="NCBI Taxonomy" id="5627"/>
    <lineage>
        <taxon>Eukaryota</taxon>
        <taxon>Fungi</taxon>
        <taxon>Dikarya</taxon>
        <taxon>Basidiomycota</taxon>
        <taxon>Agaricomycotina</taxon>
        <taxon>Agaricomycetes</taxon>
        <taxon>Polyporales</taxon>
        <taxon>Grifolaceae</taxon>
        <taxon>Grifola</taxon>
    </lineage>
</organism>
<protein>
    <submittedName>
        <fullName evidence="1">Uncharacterized protein</fullName>
    </submittedName>
</protein>
<proteinExistence type="predicted"/>
<evidence type="ECO:0000313" key="2">
    <source>
        <dbReference type="Proteomes" id="UP000092993"/>
    </source>
</evidence>
<name>A0A1C7MK31_GRIFR</name>
<dbReference type="Proteomes" id="UP000092993">
    <property type="component" value="Unassembled WGS sequence"/>
</dbReference>
<accession>A0A1C7MK31</accession>
<dbReference type="AlphaFoldDB" id="A0A1C7MK31"/>
<gene>
    <name evidence="1" type="ORF">A0H81_01836</name>
</gene>